<evidence type="ECO:0000313" key="2">
    <source>
        <dbReference type="Proteomes" id="UP000827872"/>
    </source>
</evidence>
<dbReference type="EMBL" id="CM037618">
    <property type="protein sequence ID" value="KAH8000198.1"/>
    <property type="molecule type" value="Genomic_DNA"/>
</dbReference>
<protein>
    <submittedName>
        <fullName evidence="1">Uncharacterized protein</fullName>
    </submittedName>
</protein>
<organism evidence="1 2">
    <name type="scientific">Sphaerodactylus townsendi</name>
    <dbReference type="NCBI Taxonomy" id="933632"/>
    <lineage>
        <taxon>Eukaryota</taxon>
        <taxon>Metazoa</taxon>
        <taxon>Chordata</taxon>
        <taxon>Craniata</taxon>
        <taxon>Vertebrata</taxon>
        <taxon>Euteleostomi</taxon>
        <taxon>Lepidosauria</taxon>
        <taxon>Squamata</taxon>
        <taxon>Bifurcata</taxon>
        <taxon>Gekkota</taxon>
        <taxon>Sphaerodactylidae</taxon>
        <taxon>Sphaerodactylus</taxon>
    </lineage>
</organism>
<comment type="caution">
    <text evidence="1">The sequence shown here is derived from an EMBL/GenBank/DDBJ whole genome shotgun (WGS) entry which is preliminary data.</text>
</comment>
<sequence>MVLVLAAMAESVWGKLHWAESWRPVAGASMQHQLVPRSTEANIKGRTEQSHIRQWRPVAEASAEQQESALQVREVVPTELDVPGRGLTSAELCRALLDYAMPFQFRLRRPAAGASEDVCELILCGSL</sequence>
<accession>A0ACB8F4B4</accession>
<dbReference type="Proteomes" id="UP000827872">
    <property type="component" value="Linkage Group LG05"/>
</dbReference>
<evidence type="ECO:0000313" key="1">
    <source>
        <dbReference type="EMBL" id="KAH8000198.1"/>
    </source>
</evidence>
<gene>
    <name evidence="1" type="ORF">K3G42_023244</name>
</gene>
<proteinExistence type="predicted"/>
<keyword evidence="2" id="KW-1185">Reference proteome</keyword>
<reference evidence="1" key="1">
    <citation type="submission" date="2021-08" db="EMBL/GenBank/DDBJ databases">
        <title>The first chromosome-level gecko genome reveals the dynamic sex chromosomes of Neotropical dwarf geckos (Sphaerodactylidae: Sphaerodactylus).</title>
        <authorList>
            <person name="Pinto B.J."/>
            <person name="Keating S.E."/>
            <person name="Gamble T."/>
        </authorList>
    </citation>
    <scope>NUCLEOTIDE SEQUENCE</scope>
    <source>
        <strain evidence="1">TG3544</strain>
    </source>
</reference>
<name>A0ACB8F4B4_9SAUR</name>